<gene>
    <name evidence="1" type="ORF">ACET3X_002864</name>
</gene>
<comment type="caution">
    <text evidence="1">The sequence shown here is derived from an EMBL/GenBank/DDBJ whole genome shotgun (WGS) entry which is preliminary data.</text>
</comment>
<sequence>MLGRPPGRAWWRTCSSADGPLICVSLTHVPSATSFLDALLLLSLRKTIHQIYSPFESAHIVLLLREESTGRNFKVDKQQACLDNFDSVCDGLGTADSATRLDAPIGDVEHHQTTRCRSCYISDPGGTGLVLDT</sequence>
<keyword evidence="2" id="KW-1185">Reference proteome</keyword>
<reference evidence="1 2" key="1">
    <citation type="submission" date="2024-09" db="EMBL/GenBank/DDBJ databases">
        <title>T2T genomes of carrot and Alternaria dauci and their utility for understanding host-pathogen interaction during carrot leaf blight disease.</title>
        <authorList>
            <person name="Liu W."/>
            <person name="Xu S."/>
            <person name="Ou C."/>
            <person name="Liu X."/>
            <person name="Zhuang F."/>
            <person name="Deng X.W."/>
        </authorList>
    </citation>
    <scope>NUCLEOTIDE SEQUENCE [LARGE SCALE GENOMIC DNA]</scope>
    <source>
        <strain evidence="1 2">A2016</strain>
    </source>
</reference>
<organism evidence="1 2">
    <name type="scientific">Alternaria dauci</name>
    <dbReference type="NCBI Taxonomy" id="48095"/>
    <lineage>
        <taxon>Eukaryota</taxon>
        <taxon>Fungi</taxon>
        <taxon>Dikarya</taxon>
        <taxon>Ascomycota</taxon>
        <taxon>Pezizomycotina</taxon>
        <taxon>Dothideomycetes</taxon>
        <taxon>Pleosporomycetidae</taxon>
        <taxon>Pleosporales</taxon>
        <taxon>Pleosporineae</taxon>
        <taxon>Pleosporaceae</taxon>
        <taxon>Alternaria</taxon>
        <taxon>Alternaria sect. Porri</taxon>
    </lineage>
</organism>
<evidence type="ECO:0000313" key="1">
    <source>
        <dbReference type="EMBL" id="KAL1798827.1"/>
    </source>
</evidence>
<evidence type="ECO:0000313" key="2">
    <source>
        <dbReference type="Proteomes" id="UP001578633"/>
    </source>
</evidence>
<dbReference type="RefSeq" id="XP_069309411.1">
    <property type="nucleotide sequence ID" value="XM_069449654.1"/>
</dbReference>
<protein>
    <submittedName>
        <fullName evidence="1">Uncharacterized protein</fullName>
    </submittedName>
</protein>
<dbReference type="GeneID" id="96083186"/>
<dbReference type="EMBL" id="JBHGVX010000002">
    <property type="protein sequence ID" value="KAL1798827.1"/>
    <property type="molecule type" value="Genomic_DNA"/>
</dbReference>
<dbReference type="Proteomes" id="UP001578633">
    <property type="component" value="Chromosome 2"/>
</dbReference>
<name>A0ABR3UR96_9PLEO</name>
<proteinExistence type="predicted"/>
<accession>A0ABR3UR96</accession>